<proteinExistence type="predicted"/>
<sequence>MTVYVVGQLKFTDRAAYERYAARFRGVLKQFGGRLLAADEQPEIIEGRWDRDKIVLLSFSNAAAFRGFFESAQYREIAKDRKAGADTLLLLVHGIDGGGG</sequence>
<dbReference type="Pfam" id="PF07045">
    <property type="entry name" value="DUF1330"/>
    <property type="match status" value="1"/>
</dbReference>
<evidence type="ECO:0000313" key="3">
    <source>
        <dbReference type="Proteomes" id="UP001156905"/>
    </source>
</evidence>
<organism evidence="2 3">
    <name type="scientific">Bradyrhizobium iriomotense</name>
    <dbReference type="NCBI Taxonomy" id="441950"/>
    <lineage>
        <taxon>Bacteria</taxon>
        <taxon>Pseudomonadati</taxon>
        <taxon>Pseudomonadota</taxon>
        <taxon>Alphaproteobacteria</taxon>
        <taxon>Hyphomicrobiales</taxon>
        <taxon>Nitrobacteraceae</taxon>
        <taxon>Bradyrhizobium</taxon>
    </lineage>
</organism>
<evidence type="ECO:0000259" key="1">
    <source>
        <dbReference type="Pfam" id="PF07045"/>
    </source>
</evidence>
<comment type="caution">
    <text evidence="2">The sequence shown here is derived from an EMBL/GenBank/DDBJ whole genome shotgun (WGS) entry which is preliminary data.</text>
</comment>
<dbReference type="PANTHER" id="PTHR41521:SF4">
    <property type="entry name" value="BLR0684 PROTEIN"/>
    <property type="match status" value="1"/>
</dbReference>
<evidence type="ECO:0000313" key="2">
    <source>
        <dbReference type="EMBL" id="GLR83482.1"/>
    </source>
</evidence>
<protein>
    <recommendedName>
        <fullName evidence="1">DUF1330 domain-containing protein</fullName>
    </recommendedName>
</protein>
<accession>A0ABQ6AMM1</accession>
<dbReference type="PANTHER" id="PTHR41521">
    <property type="match status" value="1"/>
</dbReference>
<dbReference type="SUPFAM" id="SSF54909">
    <property type="entry name" value="Dimeric alpha+beta barrel"/>
    <property type="match status" value="1"/>
</dbReference>
<dbReference type="Proteomes" id="UP001156905">
    <property type="component" value="Unassembled WGS sequence"/>
</dbReference>
<reference evidence="3" key="1">
    <citation type="journal article" date="2019" name="Int. J. Syst. Evol. Microbiol.">
        <title>The Global Catalogue of Microorganisms (GCM) 10K type strain sequencing project: providing services to taxonomists for standard genome sequencing and annotation.</title>
        <authorList>
            <consortium name="The Broad Institute Genomics Platform"/>
            <consortium name="The Broad Institute Genome Sequencing Center for Infectious Disease"/>
            <person name="Wu L."/>
            <person name="Ma J."/>
        </authorList>
    </citation>
    <scope>NUCLEOTIDE SEQUENCE [LARGE SCALE GENOMIC DNA]</scope>
    <source>
        <strain evidence="3">NBRC 102520</strain>
    </source>
</reference>
<gene>
    <name evidence="2" type="ORF">GCM10007857_01920</name>
</gene>
<feature type="domain" description="DUF1330" evidence="1">
    <location>
        <begin position="2"/>
        <end position="94"/>
    </location>
</feature>
<dbReference type="InterPro" id="IPR011008">
    <property type="entry name" value="Dimeric_a/b-barrel"/>
</dbReference>
<dbReference type="InterPro" id="IPR010753">
    <property type="entry name" value="DUF1330"/>
</dbReference>
<name>A0ABQ6AMM1_9BRAD</name>
<dbReference type="EMBL" id="BSOW01000001">
    <property type="protein sequence ID" value="GLR83482.1"/>
    <property type="molecule type" value="Genomic_DNA"/>
</dbReference>
<dbReference type="RefSeq" id="WP_284260203.1">
    <property type="nucleotide sequence ID" value="NZ_BSOW01000001.1"/>
</dbReference>
<dbReference type="Gene3D" id="3.30.70.100">
    <property type="match status" value="1"/>
</dbReference>
<keyword evidence="3" id="KW-1185">Reference proteome</keyword>